<dbReference type="PANTHER" id="PTHR35008">
    <property type="entry name" value="BLL4482 PROTEIN-RELATED"/>
    <property type="match status" value="1"/>
</dbReference>
<keyword evidence="2" id="KW-1003">Cell membrane</keyword>
<feature type="signal peptide" evidence="10">
    <location>
        <begin position="1"/>
        <end position="19"/>
    </location>
</feature>
<gene>
    <name evidence="12" type="ORF">K9B37_05265</name>
</gene>
<dbReference type="InterPro" id="IPR014353">
    <property type="entry name" value="Membr-bd_ADH_cyt_c"/>
</dbReference>
<evidence type="ECO:0000256" key="3">
    <source>
        <dbReference type="ARBA" id="ARBA00022617"/>
    </source>
</evidence>
<sequence length="421" mass="44826">MPRHSGASGVALSTLVALAFCTSVSPRAAEKQDAQDFTQIERGRYLTTAADCAACHTMPDQKQPFAGGRPIETPFGVIVAPNITPDRETGIGTWTDDEFDAALRQGKRPDGSRLYPAMPYPAYTKMSREDVQDIRAYLATIAPVHNQVEPNQLPFPFSVRAAMMAWDALYFQEGEFRPDATKSATWNRGAYLVQGPGHCASCHTPKTVLGGDKTEQAFQGGVIQGWFAPDLTNDKATGLGSWSAEDIVAYLGTGHNASTAATGLMAEVVERSTSKMTKADLEAIAAYLKDQPAAGHTATAVQATDPLMVAGGAIYHDVCSACHAIDGTGVPHLIPSLAASPSVHSTDPTTLVRVTLSGARSVATDQEPTAPAMPAFAWQFNDEQIAAVLTYVRNSWGSAAPAVTAHDVETKRVELKTRGEH</sequence>
<dbReference type="SUPFAM" id="SSF46626">
    <property type="entry name" value="Cytochrome c"/>
    <property type="match status" value="3"/>
</dbReference>
<feature type="domain" description="Cytochrome c" evidence="11">
    <location>
        <begin position="38"/>
        <end position="142"/>
    </location>
</feature>
<evidence type="ECO:0000256" key="1">
    <source>
        <dbReference type="ARBA" id="ARBA00004236"/>
    </source>
</evidence>
<dbReference type="PANTHER" id="PTHR35008:SF8">
    <property type="entry name" value="ALCOHOL DEHYDROGENASE CYTOCHROME C SUBUNIT"/>
    <property type="match status" value="1"/>
</dbReference>
<evidence type="ECO:0000256" key="4">
    <source>
        <dbReference type="ARBA" id="ARBA00022723"/>
    </source>
</evidence>
<evidence type="ECO:0000256" key="10">
    <source>
        <dbReference type="SAM" id="SignalP"/>
    </source>
</evidence>
<dbReference type="Gene3D" id="1.10.760.10">
    <property type="entry name" value="Cytochrome c-like domain"/>
    <property type="match status" value="3"/>
</dbReference>
<evidence type="ECO:0000256" key="9">
    <source>
        <dbReference type="PROSITE-ProRule" id="PRU00433"/>
    </source>
</evidence>
<evidence type="ECO:0000259" key="11">
    <source>
        <dbReference type="PROSITE" id="PS51007"/>
    </source>
</evidence>
<keyword evidence="7 9" id="KW-0408">Iron</keyword>
<dbReference type="PIRSF" id="PIRSF000018">
    <property type="entry name" value="Mb_ADH_cyt_c"/>
    <property type="match status" value="1"/>
</dbReference>
<dbReference type="RefSeq" id="WP_224311835.1">
    <property type="nucleotide sequence ID" value="NZ_JAIRBM010000003.1"/>
</dbReference>
<feature type="domain" description="Cytochrome c" evidence="11">
    <location>
        <begin position="306"/>
        <end position="396"/>
    </location>
</feature>
<comment type="subcellular location">
    <subcellularLocation>
        <location evidence="1">Cell membrane</location>
    </subcellularLocation>
</comment>
<evidence type="ECO:0000256" key="8">
    <source>
        <dbReference type="ARBA" id="ARBA00023136"/>
    </source>
</evidence>
<keyword evidence="3 9" id="KW-0349">Heme</keyword>
<feature type="domain" description="Cytochrome c" evidence="11">
    <location>
        <begin position="184"/>
        <end position="292"/>
    </location>
</feature>
<evidence type="ECO:0000256" key="7">
    <source>
        <dbReference type="ARBA" id="ARBA00023004"/>
    </source>
</evidence>
<evidence type="ECO:0000313" key="13">
    <source>
        <dbReference type="Proteomes" id="UP000704176"/>
    </source>
</evidence>
<keyword evidence="6" id="KW-0677">Repeat</keyword>
<keyword evidence="4 9" id="KW-0479">Metal-binding</keyword>
<keyword evidence="8" id="KW-0472">Membrane</keyword>
<evidence type="ECO:0000256" key="6">
    <source>
        <dbReference type="ARBA" id="ARBA00022737"/>
    </source>
</evidence>
<dbReference type="InterPro" id="IPR051459">
    <property type="entry name" value="Cytochrome_c-type_DH"/>
</dbReference>
<protein>
    <submittedName>
        <fullName evidence="12">Cytochrome c</fullName>
    </submittedName>
</protein>
<dbReference type="PROSITE" id="PS51007">
    <property type="entry name" value="CYTC"/>
    <property type="match status" value="3"/>
</dbReference>
<reference evidence="12 13" key="1">
    <citation type="submission" date="2021-09" db="EMBL/GenBank/DDBJ databases">
        <title>The complete genome sequence of a new microorganism.</title>
        <authorList>
            <person name="Zi Z."/>
        </authorList>
    </citation>
    <scope>NUCLEOTIDE SEQUENCE [LARGE SCALE GENOMIC DNA]</scope>
    <source>
        <strain evidence="12 13">WGZ8</strain>
    </source>
</reference>
<evidence type="ECO:0000256" key="2">
    <source>
        <dbReference type="ARBA" id="ARBA00022475"/>
    </source>
</evidence>
<feature type="chain" id="PRO_5046310342" evidence="10">
    <location>
        <begin position="20"/>
        <end position="421"/>
    </location>
</feature>
<dbReference type="InterPro" id="IPR036909">
    <property type="entry name" value="Cyt_c-like_dom_sf"/>
</dbReference>
<keyword evidence="13" id="KW-1185">Reference proteome</keyword>
<accession>A0ABS7VJJ9</accession>
<proteinExistence type="predicted"/>
<dbReference type="InterPro" id="IPR009056">
    <property type="entry name" value="Cyt_c-like_dom"/>
</dbReference>
<organism evidence="12 13">
    <name type="scientific">Microvirga puerhi</name>
    <dbReference type="NCBI Taxonomy" id="2876078"/>
    <lineage>
        <taxon>Bacteria</taxon>
        <taxon>Pseudomonadati</taxon>
        <taxon>Pseudomonadota</taxon>
        <taxon>Alphaproteobacteria</taxon>
        <taxon>Hyphomicrobiales</taxon>
        <taxon>Methylobacteriaceae</taxon>
        <taxon>Microvirga</taxon>
    </lineage>
</organism>
<dbReference type="Proteomes" id="UP000704176">
    <property type="component" value="Unassembled WGS sequence"/>
</dbReference>
<evidence type="ECO:0000256" key="5">
    <source>
        <dbReference type="ARBA" id="ARBA00022729"/>
    </source>
</evidence>
<comment type="caution">
    <text evidence="12">The sequence shown here is derived from an EMBL/GenBank/DDBJ whole genome shotgun (WGS) entry which is preliminary data.</text>
</comment>
<keyword evidence="5 10" id="KW-0732">Signal</keyword>
<name>A0ABS7VJJ9_9HYPH</name>
<dbReference type="EMBL" id="JAIRBM010000003">
    <property type="protein sequence ID" value="MBZ6075696.1"/>
    <property type="molecule type" value="Genomic_DNA"/>
</dbReference>
<evidence type="ECO:0000313" key="12">
    <source>
        <dbReference type="EMBL" id="MBZ6075696.1"/>
    </source>
</evidence>
<dbReference type="Pfam" id="PF00034">
    <property type="entry name" value="Cytochrom_C"/>
    <property type="match status" value="3"/>
</dbReference>